<dbReference type="InterPro" id="IPR002081">
    <property type="entry name" value="Cryptochrome/DNA_photolyase_1"/>
</dbReference>
<dbReference type="Pfam" id="PF00875">
    <property type="entry name" value="DNA_photolyase"/>
    <property type="match status" value="1"/>
</dbReference>
<evidence type="ECO:0000313" key="3">
    <source>
        <dbReference type="EMBL" id="CAI9546429.1"/>
    </source>
</evidence>
<dbReference type="EMBL" id="CATNWA010003846">
    <property type="protein sequence ID" value="CAI9546429.1"/>
    <property type="molecule type" value="Genomic_DNA"/>
</dbReference>
<proteinExistence type="predicted"/>
<protein>
    <recommendedName>
        <fullName evidence="2">Photolyase/cryptochrome alpha/beta domain-containing protein</fullName>
    </recommendedName>
</protein>
<dbReference type="PANTHER" id="PTHR11455">
    <property type="entry name" value="CRYPTOCHROME"/>
    <property type="match status" value="1"/>
</dbReference>
<dbReference type="InterPro" id="IPR006050">
    <property type="entry name" value="DNA_photolyase_N"/>
</dbReference>
<keyword evidence="4" id="KW-1185">Reference proteome</keyword>
<organism evidence="3 4">
    <name type="scientific">Staurois parvus</name>
    <dbReference type="NCBI Taxonomy" id="386267"/>
    <lineage>
        <taxon>Eukaryota</taxon>
        <taxon>Metazoa</taxon>
        <taxon>Chordata</taxon>
        <taxon>Craniata</taxon>
        <taxon>Vertebrata</taxon>
        <taxon>Euteleostomi</taxon>
        <taxon>Amphibia</taxon>
        <taxon>Batrachia</taxon>
        <taxon>Anura</taxon>
        <taxon>Neobatrachia</taxon>
        <taxon>Ranoidea</taxon>
        <taxon>Ranidae</taxon>
        <taxon>Staurois</taxon>
    </lineage>
</organism>
<dbReference type="Gene3D" id="1.25.40.80">
    <property type="match status" value="1"/>
</dbReference>
<evidence type="ECO:0000256" key="1">
    <source>
        <dbReference type="ARBA" id="ARBA00022991"/>
    </source>
</evidence>
<comment type="caution">
    <text evidence="3">The sequence shown here is derived from an EMBL/GenBank/DDBJ whole genome shotgun (WGS) entry which is preliminary data.</text>
</comment>
<gene>
    <name evidence="3" type="ORF">SPARVUS_LOCUS2831195</name>
</gene>
<sequence>GGPRRQLRALVPEGAPAARQPGSAGRSWGARCVRCVYILDPWFAASSSSSGGVNRWRFLLQSLEDLDSSLRKLGSRLFVVRGQPADVFPRLFKEWGVTRLTFEYDSEPFGKERDAAIMKLAKEAGVEVIVENSHTLYDLDKIIELNGNSPPLTYKRFQAIISRMELPRRPVPSITRQQMETCRAAIKSTHDETYGVPSLEELGFPSDNAGAAVWPGGETEALTRLDRHLERKGLGGQLRKTQNECQLFTGKPYGSQPLPALWLSFLPTLLLSVTGTLSEGEEK</sequence>
<dbReference type="PROSITE" id="PS51645">
    <property type="entry name" value="PHR_CRY_ALPHA_BETA"/>
    <property type="match status" value="1"/>
</dbReference>
<dbReference type="Proteomes" id="UP001162483">
    <property type="component" value="Unassembled WGS sequence"/>
</dbReference>
<dbReference type="InterPro" id="IPR014729">
    <property type="entry name" value="Rossmann-like_a/b/a_fold"/>
</dbReference>
<dbReference type="SUPFAM" id="SSF52425">
    <property type="entry name" value="Cryptochrome/photolyase, N-terminal domain"/>
    <property type="match status" value="1"/>
</dbReference>
<accession>A0ABN9BFP4</accession>
<evidence type="ECO:0000259" key="2">
    <source>
        <dbReference type="PROSITE" id="PS51645"/>
    </source>
</evidence>
<name>A0ABN9BFP4_9NEOB</name>
<feature type="domain" description="Photolyase/cryptochrome alpha/beta" evidence="2">
    <location>
        <begin position="1"/>
        <end position="136"/>
    </location>
</feature>
<dbReference type="PANTHER" id="PTHR11455:SF15">
    <property type="entry name" value="CRYPTOCHROME-2"/>
    <property type="match status" value="1"/>
</dbReference>
<dbReference type="InterPro" id="IPR036155">
    <property type="entry name" value="Crypto/Photolyase_N_sf"/>
</dbReference>
<feature type="non-terminal residue" evidence="3">
    <location>
        <position position="1"/>
    </location>
</feature>
<reference evidence="3" key="1">
    <citation type="submission" date="2023-05" db="EMBL/GenBank/DDBJ databases">
        <authorList>
            <person name="Stuckert A."/>
        </authorList>
    </citation>
    <scope>NUCLEOTIDE SEQUENCE</scope>
</reference>
<keyword evidence="1" id="KW-0157">Chromophore</keyword>
<evidence type="ECO:0000313" key="4">
    <source>
        <dbReference type="Proteomes" id="UP001162483"/>
    </source>
</evidence>
<dbReference type="Gene3D" id="3.40.50.620">
    <property type="entry name" value="HUPs"/>
    <property type="match status" value="1"/>
</dbReference>